<protein>
    <submittedName>
        <fullName evidence="1">Uncharacterized protein</fullName>
    </submittedName>
</protein>
<sequence length="142" mass="16350">MSDDRQALFNLAQFMAGFSHASRMRGNSMNNNNRSMMMDDDDFFIPDHIINQDHHTNSNNNNNGRQRRIIFMNSGNPLLESLALQNSMMINPRNESAALNDAKQLPRAQNLAYDEDPTNFVDNPYSKDKVVDTKILDLRRFV</sequence>
<name>A0AA88KQ21_NAELO</name>
<keyword evidence="2" id="KW-1185">Reference proteome</keyword>
<dbReference type="GeneID" id="68105999"/>
<comment type="caution">
    <text evidence="1">The sequence shown here is derived from an EMBL/GenBank/DDBJ whole genome shotgun (WGS) entry which is preliminary data.</text>
</comment>
<proteinExistence type="predicted"/>
<evidence type="ECO:0000313" key="1">
    <source>
        <dbReference type="EMBL" id="KAG2392061.1"/>
    </source>
</evidence>
<gene>
    <name evidence="1" type="ORF">C9374_013546</name>
</gene>
<organism evidence="1 2">
    <name type="scientific">Naegleria lovaniensis</name>
    <name type="common">Amoeba</name>
    <dbReference type="NCBI Taxonomy" id="51637"/>
    <lineage>
        <taxon>Eukaryota</taxon>
        <taxon>Discoba</taxon>
        <taxon>Heterolobosea</taxon>
        <taxon>Tetramitia</taxon>
        <taxon>Eutetramitia</taxon>
        <taxon>Vahlkampfiidae</taxon>
        <taxon>Naegleria</taxon>
    </lineage>
</organism>
<reference evidence="1 2" key="1">
    <citation type="journal article" date="2018" name="BMC Genomics">
        <title>The genome of Naegleria lovaniensis, the basis for a comparative approach to unravel pathogenicity factors of the human pathogenic amoeba N. fowleri.</title>
        <authorList>
            <person name="Liechti N."/>
            <person name="Schurch N."/>
            <person name="Bruggmann R."/>
            <person name="Wittwer M."/>
        </authorList>
    </citation>
    <scope>NUCLEOTIDE SEQUENCE [LARGE SCALE GENOMIC DNA]</scope>
    <source>
        <strain evidence="1 2">ATCC 30569</strain>
    </source>
</reference>
<evidence type="ECO:0000313" key="2">
    <source>
        <dbReference type="Proteomes" id="UP000816034"/>
    </source>
</evidence>
<accession>A0AA88KQ21</accession>
<dbReference type="EMBL" id="PYSW02000006">
    <property type="protein sequence ID" value="KAG2392061.1"/>
    <property type="molecule type" value="Genomic_DNA"/>
</dbReference>
<dbReference type="AlphaFoldDB" id="A0AA88KQ21"/>
<dbReference type="Proteomes" id="UP000816034">
    <property type="component" value="Unassembled WGS sequence"/>
</dbReference>
<dbReference type="RefSeq" id="XP_044553955.1">
    <property type="nucleotide sequence ID" value="XM_044689434.1"/>
</dbReference>